<name>A0A9J6H2Q5_HAELO</name>
<dbReference type="OrthoDB" id="271628at2759"/>
<evidence type="ECO:0000313" key="3">
    <source>
        <dbReference type="EMBL" id="KAH9380983.1"/>
    </source>
</evidence>
<dbReference type="Pfam" id="PF06602">
    <property type="entry name" value="Myotub-related"/>
    <property type="match status" value="1"/>
</dbReference>
<dbReference type="EMBL" id="JABSTR010000011">
    <property type="protein sequence ID" value="KAH9380983.1"/>
    <property type="molecule type" value="Genomic_DNA"/>
</dbReference>
<proteinExistence type="inferred from homology"/>
<dbReference type="GO" id="GO:0005737">
    <property type="term" value="C:cytoplasm"/>
    <property type="evidence" value="ECO:0007669"/>
    <property type="project" value="TreeGrafter"/>
</dbReference>
<dbReference type="InterPro" id="IPR030564">
    <property type="entry name" value="Myotubularin"/>
</dbReference>
<sequence length="229" mass="26255">MESRSTESTLIGRPKRKKMEFAELIKITKLIALLFTRLSAQALWGLCLFRVITPSSSSRTDDDKELWCKDFRIIQLDITGVEACNNVADTIECLSALDNPKWFHPFFYNPSFVIMEDGWSAFTTEQDFARIKLVSDDWRISTVNQDFSVCPTYPEQVIVPKRIEDSVLLTSASFRQMGRFPVLSYFHKKAKTALMRCSQPLVGTTLRRSYEDENLLKSVPMSGKEGVHH</sequence>
<evidence type="ECO:0000256" key="1">
    <source>
        <dbReference type="ARBA" id="ARBA00007471"/>
    </source>
</evidence>
<keyword evidence="4" id="KW-1185">Reference proteome</keyword>
<gene>
    <name evidence="3" type="ORF">HPB48_008197</name>
</gene>
<dbReference type="PANTHER" id="PTHR10807">
    <property type="entry name" value="MYOTUBULARIN-RELATED"/>
    <property type="match status" value="1"/>
</dbReference>
<comment type="caution">
    <text evidence="3">The sequence shown here is derived from an EMBL/GenBank/DDBJ whole genome shotgun (WGS) entry which is preliminary data.</text>
</comment>
<organism evidence="3 4">
    <name type="scientific">Haemaphysalis longicornis</name>
    <name type="common">Bush tick</name>
    <dbReference type="NCBI Taxonomy" id="44386"/>
    <lineage>
        <taxon>Eukaryota</taxon>
        <taxon>Metazoa</taxon>
        <taxon>Ecdysozoa</taxon>
        <taxon>Arthropoda</taxon>
        <taxon>Chelicerata</taxon>
        <taxon>Arachnida</taxon>
        <taxon>Acari</taxon>
        <taxon>Parasitiformes</taxon>
        <taxon>Ixodida</taxon>
        <taxon>Ixodoidea</taxon>
        <taxon>Ixodidae</taxon>
        <taxon>Haemaphysalinae</taxon>
        <taxon>Haemaphysalis</taxon>
    </lineage>
</organism>
<accession>A0A9J6H2Q5</accession>
<dbReference type="SUPFAM" id="SSF52799">
    <property type="entry name" value="(Phosphotyrosine protein) phosphatases II"/>
    <property type="match status" value="1"/>
</dbReference>
<dbReference type="VEuPathDB" id="VectorBase:HLOH_060353"/>
<dbReference type="GO" id="GO:0046856">
    <property type="term" value="P:phosphatidylinositol dephosphorylation"/>
    <property type="evidence" value="ECO:0007669"/>
    <property type="project" value="TreeGrafter"/>
</dbReference>
<evidence type="ECO:0000313" key="4">
    <source>
        <dbReference type="Proteomes" id="UP000821853"/>
    </source>
</evidence>
<dbReference type="AlphaFoldDB" id="A0A9J6H2Q5"/>
<dbReference type="Proteomes" id="UP000821853">
    <property type="component" value="Chromosome 9"/>
</dbReference>
<dbReference type="PANTHER" id="PTHR10807:SF73">
    <property type="entry name" value="LD06050P"/>
    <property type="match status" value="1"/>
</dbReference>
<dbReference type="GO" id="GO:0010507">
    <property type="term" value="P:negative regulation of autophagy"/>
    <property type="evidence" value="ECO:0007669"/>
    <property type="project" value="TreeGrafter"/>
</dbReference>
<reference evidence="3 4" key="1">
    <citation type="journal article" date="2020" name="Cell">
        <title>Large-Scale Comparative Analyses of Tick Genomes Elucidate Their Genetic Diversity and Vector Capacities.</title>
        <authorList>
            <consortium name="Tick Genome and Microbiome Consortium (TIGMIC)"/>
            <person name="Jia N."/>
            <person name="Wang J."/>
            <person name="Shi W."/>
            <person name="Du L."/>
            <person name="Sun Y."/>
            <person name="Zhan W."/>
            <person name="Jiang J.F."/>
            <person name="Wang Q."/>
            <person name="Zhang B."/>
            <person name="Ji P."/>
            <person name="Bell-Sakyi L."/>
            <person name="Cui X.M."/>
            <person name="Yuan T.T."/>
            <person name="Jiang B.G."/>
            <person name="Yang W.F."/>
            <person name="Lam T.T."/>
            <person name="Chang Q.C."/>
            <person name="Ding S.J."/>
            <person name="Wang X.J."/>
            <person name="Zhu J.G."/>
            <person name="Ruan X.D."/>
            <person name="Zhao L."/>
            <person name="Wei J.T."/>
            <person name="Ye R.Z."/>
            <person name="Que T.C."/>
            <person name="Du C.H."/>
            <person name="Zhou Y.H."/>
            <person name="Cheng J.X."/>
            <person name="Dai P.F."/>
            <person name="Guo W.B."/>
            <person name="Han X.H."/>
            <person name="Huang E.J."/>
            <person name="Li L.F."/>
            <person name="Wei W."/>
            <person name="Gao Y.C."/>
            <person name="Liu J.Z."/>
            <person name="Shao H.Z."/>
            <person name="Wang X."/>
            <person name="Wang C.C."/>
            <person name="Yang T.C."/>
            <person name="Huo Q.B."/>
            <person name="Li W."/>
            <person name="Chen H.Y."/>
            <person name="Chen S.E."/>
            <person name="Zhou L.G."/>
            <person name="Ni X.B."/>
            <person name="Tian J.H."/>
            <person name="Sheng Y."/>
            <person name="Liu T."/>
            <person name="Pan Y.S."/>
            <person name="Xia L.Y."/>
            <person name="Li J."/>
            <person name="Zhao F."/>
            <person name="Cao W.C."/>
        </authorList>
    </citation>
    <scope>NUCLEOTIDE SEQUENCE [LARGE SCALE GENOMIC DNA]</scope>
    <source>
        <strain evidence="3">HaeL-2018</strain>
    </source>
</reference>
<dbReference type="InterPro" id="IPR010569">
    <property type="entry name" value="Myotubularin-like_Pase_dom"/>
</dbReference>
<dbReference type="InterPro" id="IPR029021">
    <property type="entry name" value="Prot-tyrosine_phosphatase-like"/>
</dbReference>
<protein>
    <recommendedName>
        <fullName evidence="2">Myotubularin phosphatase domain-containing protein</fullName>
    </recommendedName>
</protein>
<dbReference type="PROSITE" id="PS51339">
    <property type="entry name" value="PPASE_MYOTUBULARIN"/>
    <property type="match status" value="1"/>
</dbReference>
<comment type="similarity">
    <text evidence="1">Belongs to the protein-tyrosine phosphatase family. Non-receptor class myotubularin subfamily.</text>
</comment>
<feature type="domain" description="Myotubularin phosphatase" evidence="2">
    <location>
        <begin position="118"/>
        <end position="229"/>
    </location>
</feature>
<evidence type="ECO:0000259" key="2">
    <source>
        <dbReference type="PROSITE" id="PS51339"/>
    </source>
</evidence>
<dbReference type="GO" id="GO:0019903">
    <property type="term" value="F:protein phosphatase binding"/>
    <property type="evidence" value="ECO:0007669"/>
    <property type="project" value="TreeGrafter"/>
</dbReference>